<reference evidence="3 4" key="1">
    <citation type="submission" date="2015-01" db="EMBL/GenBank/DDBJ databases">
        <title>The Genome Sequence of Fonsecaea multimorphosa CBS 102226.</title>
        <authorList>
            <consortium name="The Broad Institute Genomics Platform"/>
            <person name="Cuomo C."/>
            <person name="de Hoog S."/>
            <person name="Gorbushina A."/>
            <person name="Stielow B."/>
            <person name="Teixiera M."/>
            <person name="Abouelleil A."/>
            <person name="Chapman S.B."/>
            <person name="Priest M."/>
            <person name="Young S.K."/>
            <person name="Wortman J."/>
            <person name="Nusbaum C."/>
            <person name="Birren B."/>
        </authorList>
    </citation>
    <scope>NUCLEOTIDE SEQUENCE [LARGE SCALE GENOMIC DNA]</scope>
    <source>
        <strain evidence="3 4">CBS 102226</strain>
    </source>
</reference>
<dbReference type="Proteomes" id="UP000053411">
    <property type="component" value="Unassembled WGS sequence"/>
</dbReference>
<protein>
    <submittedName>
        <fullName evidence="3">Uncharacterized protein</fullName>
    </submittedName>
</protein>
<evidence type="ECO:0000313" key="3">
    <source>
        <dbReference type="EMBL" id="KIY00868.1"/>
    </source>
</evidence>
<feature type="compositionally biased region" description="Basic and acidic residues" evidence="1">
    <location>
        <begin position="97"/>
        <end position="111"/>
    </location>
</feature>
<dbReference type="VEuPathDB" id="FungiDB:Z520_03534"/>
<dbReference type="AlphaFoldDB" id="A0A0D2K4Z4"/>
<name>A0A0D2K4Z4_9EURO</name>
<proteinExistence type="predicted"/>
<feature type="transmembrane region" description="Helical" evidence="2">
    <location>
        <begin position="6"/>
        <end position="28"/>
    </location>
</feature>
<evidence type="ECO:0000313" key="4">
    <source>
        <dbReference type="Proteomes" id="UP000053411"/>
    </source>
</evidence>
<organism evidence="3 4">
    <name type="scientific">Fonsecaea multimorphosa CBS 102226</name>
    <dbReference type="NCBI Taxonomy" id="1442371"/>
    <lineage>
        <taxon>Eukaryota</taxon>
        <taxon>Fungi</taxon>
        <taxon>Dikarya</taxon>
        <taxon>Ascomycota</taxon>
        <taxon>Pezizomycotina</taxon>
        <taxon>Eurotiomycetes</taxon>
        <taxon>Chaetothyriomycetidae</taxon>
        <taxon>Chaetothyriales</taxon>
        <taxon>Herpotrichiellaceae</taxon>
        <taxon>Fonsecaea</taxon>
    </lineage>
</organism>
<dbReference type="GeneID" id="27709280"/>
<evidence type="ECO:0000256" key="1">
    <source>
        <dbReference type="SAM" id="MobiDB-lite"/>
    </source>
</evidence>
<dbReference type="OrthoDB" id="10424888at2759"/>
<keyword evidence="2" id="KW-0812">Transmembrane</keyword>
<dbReference type="RefSeq" id="XP_016634990.1">
    <property type="nucleotide sequence ID" value="XM_016774044.1"/>
</dbReference>
<accession>A0A0D2K4Z4</accession>
<keyword evidence="2" id="KW-0472">Membrane</keyword>
<sequence length="111" mass="12642">MGSAGGTIGIVTLIIILVAVAVSVVTCLRRKHETPPNIVYGRQHNGRWSSEYYSTRLPARRNLVNGKTARERGEVDPWELRRDVRMPSVKPARVRKERGEAYRAERSDNWV</sequence>
<evidence type="ECO:0000256" key="2">
    <source>
        <dbReference type="SAM" id="Phobius"/>
    </source>
</evidence>
<keyword evidence="4" id="KW-1185">Reference proteome</keyword>
<dbReference type="EMBL" id="KN848066">
    <property type="protein sequence ID" value="KIY00868.1"/>
    <property type="molecule type" value="Genomic_DNA"/>
</dbReference>
<gene>
    <name evidence="3" type="ORF">Z520_03534</name>
</gene>
<keyword evidence="2" id="KW-1133">Transmembrane helix</keyword>
<feature type="region of interest" description="Disordered" evidence="1">
    <location>
        <begin position="91"/>
        <end position="111"/>
    </location>
</feature>